<dbReference type="GO" id="GO:0004371">
    <property type="term" value="F:glycerone kinase activity"/>
    <property type="evidence" value="ECO:0007669"/>
    <property type="project" value="InterPro"/>
</dbReference>
<evidence type="ECO:0000256" key="2">
    <source>
        <dbReference type="ARBA" id="ARBA00022741"/>
    </source>
</evidence>
<feature type="domain" description="DhaL" evidence="5">
    <location>
        <begin position="364"/>
        <end position="562"/>
    </location>
</feature>
<dbReference type="Gene3D" id="3.30.1180.20">
    <property type="entry name" value="Dihydroxyacetone kinase, domain 2"/>
    <property type="match status" value="1"/>
</dbReference>
<dbReference type="PANTHER" id="PTHR28629">
    <property type="entry name" value="TRIOKINASE/FMN CYCLASE"/>
    <property type="match status" value="1"/>
</dbReference>
<dbReference type="GO" id="GO:0005524">
    <property type="term" value="F:ATP binding"/>
    <property type="evidence" value="ECO:0007669"/>
    <property type="project" value="UniProtKB-KW"/>
</dbReference>
<name>A0A845B8Q1_9PROT</name>
<dbReference type="OrthoDB" id="9806345at2"/>
<evidence type="ECO:0000256" key="1">
    <source>
        <dbReference type="ARBA" id="ARBA00022679"/>
    </source>
</evidence>
<protein>
    <submittedName>
        <fullName evidence="7">Dihydroxyacetone kinase subunit DhaK</fullName>
        <ecNumber evidence="7">2.7.1.121</ecNumber>
    </submittedName>
</protein>
<dbReference type="SUPFAM" id="SSF82549">
    <property type="entry name" value="DAK1/DegV-like"/>
    <property type="match status" value="1"/>
</dbReference>
<evidence type="ECO:0000313" key="8">
    <source>
        <dbReference type="Proteomes" id="UP000460715"/>
    </source>
</evidence>
<accession>A0A845B8Q1</accession>
<evidence type="ECO:0000259" key="6">
    <source>
        <dbReference type="PROSITE" id="PS51481"/>
    </source>
</evidence>
<dbReference type="NCBIfam" id="NF011049">
    <property type="entry name" value="PRK14479.1"/>
    <property type="match status" value="1"/>
</dbReference>
<feature type="domain" description="DhaK" evidence="6">
    <location>
        <begin position="7"/>
        <end position="331"/>
    </location>
</feature>
<dbReference type="EC" id="2.7.1.121" evidence="7"/>
<dbReference type="InterPro" id="IPR036117">
    <property type="entry name" value="DhaL_dom_sf"/>
</dbReference>
<reference evidence="7 8" key="1">
    <citation type="submission" date="2019-03" db="EMBL/GenBank/DDBJ databases">
        <title>Roseomonas sp. a novel Roseomonas species isolated from Sea whip Gorgonian.</title>
        <authorList>
            <person name="Li F."/>
            <person name="Pan X."/>
            <person name="Huang S."/>
            <person name="Li Z."/>
            <person name="Meng B."/>
        </authorList>
    </citation>
    <scope>NUCLEOTIDE SEQUENCE [LARGE SCALE GENOMIC DNA]</scope>
    <source>
        <strain evidence="7 8">M0104</strain>
    </source>
</reference>
<keyword evidence="2" id="KW-0547">Nucleotide-binding</keyword>
<dbReference type="PROSITE" id="PS51480">
    <property type="entry name" value="DHAL"/>
    <property type="match status" value="1"/>
</dbReference>
<dbReference type="PROSITE" id="PS51481">
    <property type="entry name" value="DHAK"/>
    <property type="match status" value="1"/>
</dbReference>
<proteinExistence type="predicted"/>
<dbReference type="InterPro" id="IPR004007">
    <property type="entry name" value="DhaL_dom"/>
</dbReference>
<dbReference type="Pfam" id="PF02734">
    <property type="entry name" value="Dak2"/>
    <property type="match status" value="1"/>
</dbReference>
<dbReference type="GO" id="GO:0019563">
    <property type="term" value="P:glycerol catabolic process"/>
    <property type="evidence" value="ECO:0007669"/>
    <property type="project" value="TreeGrafter"/>
</dbReference>
<dbReference type="AlphaFoldDB" id="A0A845B8Q1"/>
<evidence type="ECO:0000313" key="7">
    <source>
        <dbReference type="EMBL" id="MXP63551.1"/>
    </source>
</evidence>
<dbReference type="EMBL" id="SNVJ01000006">
    <property type="protein sequence ID" value="MXP63551.1"/>
    <property type="molecule type" value="Genomic_DNA"/>
</dbReference>
<evidence type="ECO:0000259" key="5">
    <source>
        <dbReference type="PROSITE" id="PS51480"/>
    </source>
</evidence>
<keyword evidence="1 7" id="KW-0808">Transferase</keyword>
<dbReference type="FunFam" id="3.40.50.10440:FF:000001">
    <property type="entry name" value="Dihydroxyacetone kinase, DhaK subunit"/>
    <property type="match status" value="1"/>
</dbReference>
<dbReference type="GO" id="GO:0005829">
    <property type="term" value="C:cytosol"/>
    <property type="evidence" value="ECO:0007669"/>
    <property type="project" value="TreeGrafter"/>
</dbReference>
<dbReference type="RefSeq" id="WP_160936671.1">
    <property type="nucleotide sequence ID" value="NZ_SNVJ01000006.1"/>
</dbReference>
<dbReference type="Pfam" id="PF02733">
    <property type="entry name" value="Dak1"/>
    <property type="match status" value="1"/>
</dbReference>
<dbReference type="Gene3D" id="1.25.40.340">
    <property type="match status" value="1"/>
</dbReference>
<keyword evidence="3 7" id="KW-0418">Kinase</keyword>
<dbReference type="FunFam" id="3.30.1180.20:FF:000001">
    <property type="entry name" value="Dihydroxyacetone kinase 1"/>
    <property type="match status" value="1"/>
</dbReference>
<dbReference type="InterPro" id="IPR050861">
    <property type="entry name" value="Dihydroxyacetone_Kinase"/>
</dbReference>
<dbReference type="InterPro" id="IPR004006">
    <property type="entry name" value="DhaK_dom"/>
</dbReference>
<dbReference type="SUPFAM" id="SSF101473">
    <property type="entry name" value="DhaL-like"/>
    <property type="match status" value="1"/>
</dbReference>
<dbReference type="GO" id="GO:0047324">
    <property type="term" value="F:phosphoenolpyruvate-glycerone phosphotransferase activity"/>
    <property type="evidence" value="ECO:0007669"/>
    <property type="project" value="UniProtKB-EC"/>
</dbReference>
<dbReference type="SMART" id="SM01120">
    <property type="entry name" value="Dak2"/>
    <property type="match status" value="1"/>
</dbReference>
<comment type="caution">
    <text evidence="7">The sequence shown here is derived from an EMBL/GenBank/DDBJ whole genome shotgun (WGS) entry which is preliminary data.</text>
</comment>
<keyword evidence="8" id="KW-1185">Reference proteome</keyword>
<evidence type="ECO:0000256" key="3">
    <source>
        <dbReference type="ARBA" id="ARBA00022777"/>
    </source>
</evidence>
<keyword evidence="4" id="KW-0067">ATP-binding</keyword>
<sequence length="572" mass="57238">MKKLVNDPRGVVREMLEGLVDLAPGQALLAEEDVVVRAGLPADPAERGVAVLSGGGSGHEPAHAGYVGTGMLAGAISGDVFTSPSVDAVLAGIRAVAGPQGALLVVKNYTGDRLNFGLAAELARAEGIPTELVVVADDVALRDTVPPERRRGIAGTVLVHKVAGAAAAAGLSLEQVAAEARAAAAAMGTMGVALGACTVPAAGRPGFLLADDEVELGLGIHGEQGVRRAALRPADALVDEMLAAIAEDRGLRAGGRVALLVNGLGGTPPMELAIVARRALAGLRERGLVVERVWSGNLLTALEMPGVSLTVLTLDEARLARLDAPTDAPAWPGGGRIAATRQYLHAPSPLSATAAPRPGTPAGAAVRRAALAAAAALDAQEARLTELDSAAGDGDLGISMARGAAALRALPEDAWADPVTALTRMGEALRRAIGGSSGPFYATALLRAARSLPEAAPSPDDWSRAFTAAVGAIAELGGARPGDRTMVDALHPAAEALAQALAAGLPPAAAWSTAVNAARSGAEATASMHPRLGRAAYLGGRSLGIPDAGATAVVVWLEALASSPDGVPPATA</sequence>
<organism evidence="7 8">
    <name type="scientific">Teichococcus coralli</name>
    <dbReference type="NCBI Taxonomy" id="2545983"/>
    <lineage>
        <taxon>Bacteria</taxon>
        <taxon>Pseudomonadati</taxon>
        <taxon>Pseudomonadota</taxon>
        <taxon>Alphaproteobacteria</taxon>
        <taxon>Acetobacterales</taxon>
        <taxon>Roseomonadaceae</taxon>
        <taxon>Roseomonas</taxon>
    </lineage>
</organism>
<dbReference type="Proteomes" id="UP000460715">
    <property type="component" value="Unassembled WGS sequence"/>
</dbReference>
<dbReference type="Gene3D" id="3.40.50.10440">
    <property type="entry name" value="Dihydroxyacetone kinase, domain 1"/>
    <property type="match status" value="1"/>
</dbReference>
<gene>
    <name evidence="7" type="primary">dhaK</name>
    <name evidence="7" type="ORF">E0493_09335</name>
</gene>
<dbReference type="PANTHER" id="PTHR28629:SF4">
    <property type="entry name" value="TRIOKINASE_FMN CYCLASE"/>
    <property type="match status" value="1"/>
</dbReference>
<dbReference type="FunFam" id="1.25.40.340:FF:000002">
    <property type="entry name" value="Dihydroxyacetone kinase, L subunit"/>
    <property type="match status" value="1"/>
</dbReference>
<evidence type="ECO:0000256" key="4">
    <source>
        <dbReference type="ARBA" id="ARBA00022840"/>
    </source>
</evidence>